<organism evidence="1 2">
    <name type="scientific">Acinetobacter courvalinii</name>
    <dbReference type="NCBI Taxonomy" id="280147"/>
    <lineage>
        <taxon>Bacteria</taxon>
        <taxon>Pseudomonadati</taxon>
        <taxon>Pseudomonadota</taxon>
        <taxon>Gammaproteobacteria</taxon>
        <taxon>Moraxellales</taxon>
        <taxon>Moraxellaceae</taxon>
        <taxon>Acinetobacter</taxon>
    </lineage>
</organism>
<dbReference type="RefSeq" id="WP_279695834.1">
    <property type="nucleotide sequence ID" value="NZ_JAOEEO010000003.1"/>
</dbReference>
<keyword evidence="1" id="KW-0418">Kinase</keyword>
<proteinExistence type="predicted"/>
<dbReference type="GO" id="GO:0016301">
    <property type="term" value="F:kinase activity"/>
    <property type="evidence" value="ECO:0007669"/>
    <property type="project" value="UniProtKB-KW"/>
</dbReference>
<accession>A0AA42LF44</accession>
<keyword evidence="1" id="KW-0808">Transferase</keyword>
<dbReference type="EMBL" id="JAOEEO010000003">
    <property type="protein sequence ID" value="MDH0564415.1"/>
    <property type="molecule type" value="Genomic_DNA"/>
</dbReference>
<name>A0AA42LF44_9GAMM</name>
<evidence type="ECO:0000313" key="1">
    <source>
        <dbReference type="EMBL" id="MDH0564415.1"/>
    </source>
</evidence>
<gene>
    <name evidence="1" type="ORF">N7644_12070</name>
</gene>
<dbReference type="InterPro" id="IPR011009">
    <property type="entry name" value="Kinase-like_dom_sf"/>
</dbReference>
<dbReference type="Proteomes" id="UP001159329">
    <property type="component" value="Unassembled WGS sequence"/>
</dbReference>
<dbReference type="AlphaFoldDB" id="A0AA42LF44"/>
<dbReference type="SUPFAM" id="SSF56112">
    <property type="entry name" value="Protein kinase-like (PK-like)"/>
    <property type="match status" value="1"/>
</dbReference>
<comment type="caution">
    <text evidence="1">The sequence shown here is derived from an EMBL/GenBank/DDBJ whole genome shotgun (WGS) entry which is preliminary data.</text>
</comment>
<sequence length="271" mass="31175">MSDFQIFLESTLASQQDSIQSYELGLRKVWLKKASERHGLWLYTPLKWLAKIFNLGAITPVPNQGGAKAIQCEFKRIQQLKALGISTPNVLAVSKRGILLEDVGSQRQSPVSQLDQKLGSLKDHPEARYALFDQAIQAISYIHQQQGYLSEAFARNILVDQQNQFTFIDFETDPKDVLSLHDCFVRDWLLFIFSTAYHFEFEQLEQASQQLYQALRAEPQVYKDICKVGKRLNWVLRFNVSKVGNDGKRIQKCVLFLRYLRDQAETAPQIS</sequence>
<protein>
    <submittedName>
        <fullName evidence="1">Lipopolysaccharide kinase InaA family protein</fullName>
    </submittedName>
</protein>
<evidence type="ECO:0000313" key="2">
    <source>
        <dbReference type="Proteomes" id="UP001159329"/>
    </source>
</evidence>
<reference evidence="1" key="1">
    <citation type="submission" date="2022-09" db="EMBL/GenBank/DDBJ databases">
        <title>Intensive care unit water sources are persistently colonized with multi-drug resistant bacteria and are the site of extensive horizontal gene transfer of antibiotic resistance genes.</title>
        <authorList>
            <person name="Diorio-Toth L."/>
        </authorList>
    </citation>
    <scope>NUCLEOTIDE SEQUENCE</scope>
    <source>
        <strain evidence="1">GD04005</strain>
    </source>
</reference>